<proteinExistence type="predicted"/>
<sequence length="65" mass="7092">MMGRPHESILVAGTCTVAYGFNKDGMEARAAGVGPVLGDWGRLIMQRIWDCCKVFDSSNEGSRRS</sequence>
<dbReference type="Gene3D" id="3.30.420.40">
    <property type="match status" value="1"/>
</dbReference>
<comment type="caution">
    <text evidence="1">The sequence shown here is derived from an EMBL/GenBank/DDBJ whole genome shotgun (WGS) entry which is preliminary data.</text>
</comment>
<name>A0AAX6G1P2_IRIPA</name>
<organism evidence="1 2">
    <name type="scientific">Iris pallida</name>
    <name type="common">Sweet iris</name>
    <dbReference type="NCBI Taxonomy" id="29817"/>
    <lineage>
        <taxon>Eukaryota</taxon>
        <taxon>Viridiplantae</taxon>
        <taxon>Streptophyta</taxon>
        <taxon>Embryophyta</taxon>
        <taxon>Tracheophyta</taxon>
        <taxon>Spermatophyta</taxon>
        <taxon>Magnoliopsida</taxon>
        <taxon>Liliopsida</taxon>
        <taxon>Asparagales</taxon>
        <taxon>Iridaceae</taxon>
        <taxon>Iridoideae</taxon>
        <taxon>Irideae</taxon>
        <taxon>Iris</taxon>
    </lineage>
</organism>
<dbReference type="Proteomes" id="UP001140949">
    <property type="component" value="Unassembled WGS sequence"/>
</dbReference>
<keyword evidence="1" id="KW-0808">Transferase</keyword>
<dbReference type="PANTHER" id="PTHR43190:SF3">
    <property type="entry name" value="N-ACETYL-D-GLUCOSAMINE KINASE"/>
    <property type="match status" value="1"/>
</dbReference>
<keyword evidence="1" id="KW-0418">Kinase</keyword>
<dbReference type="GO" id="GO:0016301">
    <property type="term" value="F:kinase activity"/>
    <property type="evidence" value="ECO:0007669"/>
    <property type="project" value="UniProtKB-KW"/>
</dbReference>
<gene>
    <name evidence="1" type="ORF">M6B38_388960</name>
</gene>
<reference evidence="1" key="1">
    <citation type="journal article" date="2023" name="GigaByte">
        <title>Genome assembly of the bearded iris, Iris pallida Lam.</title>
        <authorList>
            <person name="Bruccoleri R.E."/>
            <person name="Oakeley E.J."/>
            <person name="Faust A.M.E."/>
            <person name="Altorfer M."/>
            <person name="Dessus-Babus S."/>
            <person name="Burckhardt D."/>
            <person name="Oertli M."/>
            <person name="Naumann U."/>
            <person name="Petersen F."/>
            <person name="Wong J."/>
        </authorList>
    </citation>
    <scope>NUCLEOTIDE SEQUENCE</scope>
    <source>
        <strain evidence="1">GSM-AAB239-AS_SAM_17_03QT</strain>
    </source>
</reference>
<protein>
    <submittedName>
        <fullName evidence="1">N-acetyl-D-glucosamine kinase isoform X1</fullName>
    </submittedName>
</protein>
<dbReference type="InterPro" id="IPR052519">
    <property type="entry name" value="Euk-type_GlcNAc_Kinase"/>
</dbReference>
<evidence type="ECO:0000313" key="2">
    <source>
        <dbReference type="Proteomes" id="UP001140949"/>
    </source>
</evidence>
<accession>A0AAX6G1P2</accession>
<reference evidence="1" key="2">
    <citation type="submission" date="2023-04" db="EMBL/GenBank/DDBJ databases">
        <authorList>
            <person name="Bruccoleri R.E."/>
            <person name="Oakeley E.J."/>
            <person name="Faust A.-M."/>
            <person name="Dessus-Babus S."/>
            <person name="Altorfer M."/>
            <person name="Burckhardt D."/>
            <person name="Oertli M."/>
            <person name="Naumann U."/>
            <person name="Petersen F."/>
            <person name="Wong J."/>
        </authorList>
    </citation>
    <scope>NUCLEOTIDE SEQUENCE</scope>
    <source>
        <strain evidence="1">GSM-AAB239-AS_SAM_17_03QT</strain>
        <tissue evidence="1">Leaf</tissue>
    </source>
</reference>
<keyword evidence="2" id="KW-1185">Reference proteome</keyword>
<dbReference type="PANTHER" id="PTHR43190">
    <property type="entry name" value="N-ACETYL-D-GLUCOSAMINE KINASE"/>
    <property type="match status" value="1"/>
</dbReference>
<dbReference type="AlphaFoldDB" id="A0AAX6G1P2"/>
<evidence type="ECO:0000313" key="1">
    <source>
        <dbReference type="EMBL" id="KAJ6822353.1"/>
    </source>
</evidence>
<dbReference type="EMBL" id="JANAVB010024400">
    <property type="protein sequence ID" value="KAJ6822353.1"/>
    <property type="molecule type" value="Genomic_DNA"/>
</dbReference>